<keyword evidence="1" id="KW-0472">Membrane</keyword>
<accession>A0ABU6ZE59</accession>
<evidence type="ECO:0000256" key="1">
    <source>
        <dbReference type="SAM" id="Phobius"/>
    </source>
</evidence>
<dbReference type="EMBL" id="JASCZI010272109">
    <property type="protein sequence ID" value="MED6220245.1"/>
    <property type="molecule type" value="Genomic_DNA"/>
</dbReference>
<dbReference type="Proteomes" id="UP001341840">
    <property type="component" value="Unassembled WGS sequence"/>
</dbReference>
<keyword evidence="1" id="KW-0812">Transmembrane</keyword>
<reference evidence="2 3" key="1">
    <citation type="journal article" date="2023" name="Plants (Basel)">
        <title>Bridging the Gap: Combining Genomics and Transcriptomics Approaches to Understand Stylosanthes scabra, an Orphan Legume from the Brazilian Caatinga.</title>
        <authorList>
            <person name="Ferreira-Neto J.R.C."/>
            <person name="da Silva M.D."/>
            <person name="Binneck E."/>
            <person name="de Melo N.F."/>
            <person name="da Silva R.H."/>
            <person name="de Melo A.L.T.M."/>
            <person name="Pandolfi V."/>
            <person name="Bustamante F.O."/>
            <person name="Brasileiro-Vidal A.C."/>
            <person name="Benko-Iseppon A.M."/>
        </authorList>
    </citation>
    <scope>NUCLEOTIDE SEQUENCE [LARGE SCALE GENOMIC DNA]</scope>
    <source>
        <tissue evidence="2">Leaves</tissue>
    </source>
</reference>
<protein>
    <recommendedName>
        <fullName evidence="4">Transmembrane protein</fullName>
    </recommendedName>
</protein>
<feature type="transmembrane region" description="Helical" evidence="1">
    <location>
        <begin position="77"/>
        <end position="96"/>
    </location>
</feature>
<gene>
    <name evidence="2" type="ORF">PIB30_043048</name>
</gene>
<comment type="caution">
    <text evidence="2">The sequence shown here is derived from an EMBL/GenBank/DDBJ whole genome shotgun (WGS) entry which is preliminary data.</text>
</comment>
<keyword evidence="3" id="KW-1185">Reference proteome</keyword>
<organism evidence="2 3">
    <name type="scientific">Stylosanthes scabra</name>
    <dbReference type="NCBI Taxonomy" id="79078"/>
    <lineage>
        <taxon>Eukaryota</taxon>
        <taxon>Viridiplantae</taxon>
        <taxon>Streptophyta</taxon>
        <taxon>Embryophyta</taxon>
        <taxon>Tracheophyta</taxon>
        <taxon>Spermatophyta</taxon>
        <taxon>Magnoliopsida</taxon>
        <taxon>eudicotyledons</taxon>
        <taxon>Gunneridae</taxon>
        <taxon>Pentapetalae</taxon>
        <taxon>rosids</taxon>
        <taxon>fabids</taxon>
        <taxon>Fabales</taxon>
        <taxon>Fabaceae</taxon>
        <taxon>Papilionoideae</taxon>
        <taxon>50 kb inversion clade</taxon>
        <taxon>dalbergioids sensu lato</taxon>
        <taxon>Dalbergieae</taxon>
        <taxon>Pterocarpus clade</taxon>
        <taxon>Stylosanthes</taxon>
    </lineage>
</organism>
<evidence type="ECO:0000313" key="2">
    <source>
        <dbReference type="EMBL" id="MED6220245.1"/>
    </source>
</evidence>
<proteinExistence type="predicted"/>
<evidence type="ECO:0008006" key="4">
    <source>
        <dbReference type="Google" id="ProtNLM"/>
    </source>
</evidence>
<sequence>MKVVDIEFIFPKSSSLLQSDEYSSFSLLRTLASFVLKPVKDRDGAEDVNDQFAVIKVVDRVAVLENKVAAMEKRRSVNLCIVEASVIVLLVAVYVIGSSGLGYSFRAYVA</sequence>
<keyword evidence="1" id="KW-1133">Transmembrane helix</keyword>
<name>A0ABU6ZE59_9FABA</name>
<evidence type="ECO:0000313" key="3">
    <source>
        <dbReference type="Proteomes" id="UP001341840"/>
    </source>
</evidence>